<proteinExistence type="predicted"/>
<name>A0A1X7AMG7_9GAMM</name>
<dbReference type="AlphaFoldDB" id="A0A1X7AMG7"/>
<feature type="domain" description="Scaffold protein FimL second" evidence="2">
    <location>
        <begin position="152"/>
        <end position="291"/>
    </location>
</feature>
<evidence type="ECO:0000259" key="2">
    <source>
        <dbReference type="Pfam" id="PF26379"/>
    </source>
</evidence>
<dbReference type="Pfam" id="PF26379">
    <property type="entry name" value="FimL_2nd"/>
    <property type="match status" value="1"/>
</dbReference>
<sequence length="568" mass="62999">MAGVASLSPLRTELDNTLGDIVHRLEIFTENRSDSSPVQEAAQQLNQVLGIIRMIELGGAELLLQELLHLSEALANGEDSDENLESLGQGLLLFQRYIDFICTRRDELPELLLPLINTLRMRRGVSSLPESQFFFVRLDKPATVGEPLCSDPERTRMTTRRLRQMYQIGLLGLLTHKEPYAGMRLMQRSTRHLSELHRHLPFARFCRVVSACLEAFVDMELELSRPRSVLFSRVDRMLRKLQMPSDIEALDVPDAFIKEMLYLIAVSGSCGSLVEQVKDDFSMSALPFNDRSLKEARKAMTGPDSEVFISLAGALKEELGAVKDMLDLAERGASSTDLDYAGLVSSMSTLSKTLSMVGMHSAANTMQKQQRNVQIWQEQKDGASSESLREVAEAVLYVEAMITSMAEVSAPVNALENVKPEDSVLRTQLGEAALVVWDEAMAGLTLAKRAVNAYLESDFDKIHLENLPRILQSVRGGLQFAGEERGARLLQGCANFIRDKILLGDERPDDAVLEVFADVLSSMEYFIEAAAIDGPHRNQALDLAETSLRDLGFGQAAEALPEKTEEPA</sequence>
<dbReference type="RefSeq" id="WP_087111434.1">
    <property type="nucleotide sequence ID" value="NZ_CBCSCN010000007.1"/>
</dbReference>
<dbReference type="InterPro" id="IPR058661">
    <property type="entry name" value="FimL_2nd"/>
</dbReference>
<dbReference type="EMBL" id="FWPT01000007">
    <property type="protein sequence ID" value="SMA49131.1"/>
    <property type="molecule type" value="Genomic_DNA"/>
</dbReference>
<evidence type="ECO:0000313" key="3">
    <source>
        <dbReference type="EMBL" id="SMA49131.1"/>
    </source>
</evidence>
<accession>A0A1X7AMG7</accession>
<feature type="coiled-coil region" evidence="1">
    <location>
        <begin position="359"/>
        <end position="386"/>
    </location>
</feature>
<reference evidence="3 4" key="1">
    <citation type="submission" date="2017-03" db="EMBL/GenBank/DDBJ databases">
        <authorList>
            <person name="Afonso C.L."/>
            <person name="Miller P.J."/>
            <person name="Scott M.A."/>
            <person name="Spackman E."/>
            <person name="Goraichik I."/>
            <person name="Dimitrov K.M."/>
            <person name="Suarez D.L."/>
            <person name="Swayne D.E."/>
        </authorList>
    </citation>
    <scope>NUCLEOTIDE SEQUENCE [LARGE SCALE GENOMIC DNA]</scope>
    <source>
        <strain evidence="3">SB41UT1</strain>
    </source>
</reference>
<dbReference type="Proteomes" id="UP000196573">
    <property type="component" value="Unassembled WGS sequence"/>
</dbReference>
<dbReference type="SUPFAM" id="SSF47226">
    <property type="entry name" value="Histidine-containing phosphotransfer domain, HPT domain"/>
    <property type="match status" value="1"/>
</dbReference>
<protein>
    <recommendedName>
        <fullName evidence="2">Scaffold protein FimL second domain-containing protein</fullName>
    </recommendedName>
</protein>
<keyword evidence="1" id="KW-0175">Coiled coil</keyword>
<evidence type="ECO:0000313" key="4">
    <source>
        <dbReference type="Proteomes" id="UP000196573"/>
    </source>
</evidence>
<gene>
    <name evidence="3" type="ORF">EHSB41UT_03073</name>
</gene>
<dbReference type="OrthoDB" id="9803176at2"/>
<organism evidence="3 4">
    <name type="scientific">Parendozoicomonas haliclonae</name>
    <dbReference type="NCBI Taxonomy" id="1960125"/>
    <lineage>
        <taxon>Bacteria</taxon>
        <taxon>Pseudomonadati</taxon>
        <taxon>Pseudomonadota</taxon>
        <taxon>Gammaproteobacteria</taxon>
        <taxon>Oceanospirillales</taxon>
        <taxon>Endozoicomonadaceae</taxon>
        <taxon>Parendozoicomonas</taxon>
    </lineage>
</organism>
<keyword evidence="4" id="KW-1185">Reference proteome</keyword>
<dbReference type="InterPro" id="IPR036641">
    <property type="entry name" value="HPT_dom_sf"/>
</dbReference>
<evidence type="ECO:0000256" key="1">
    <source>
        <dbReference type="SAM" id="Coils"/>
    </source>
</evidence>
<dbReference type="GO" id="GO:0000160">
    <property type="term" value="P:phosphorelay signal transduction system"/>
    <property type="evidence" value="ECO:0007669"/>
    <property type="project" value="InterPro"/>
</dbReference>